<protein>
    <submittedName>
        <fullName evidence="1">Haloacid dehalogenase</fullName>
    </submittedName>
</protein>
<dbReference type="NCBIfam" id="TIGR01549">
    <property type="entry name" value="HAD-SF-IA-v1"/>
    <property type="match status" value="1"/>
</dbReference>
<dbReference type="InterPro" id="IPR023214">
    <property type="entry name" value="HAD_sf"/>
</dbReference>
<dbReference type="SFLD" id="SFLDS00003">
    <property type="entry name" value="Haloacid_Dehalogenase"/>
    <property type="match status" value="1"/>
</dbReference>
<proteinExistence type="predicted"/>
<dbReference type="Gene3D" id="3.40.50.1000">
    <property type="entry name" value="HAD superfamily/HAD-like"/>
    <property type="match status" value="1"/>
</dbReference>
<keyword evidence="2" id="KW-1185">Reference proteome</keyword>
<evidence type="ECO:0000313" key="2">
    <source>
        <dbReference type="Proteomes" id="UP000093044"/>
    </source>
</evidence>
<dbReference type="SFLD" id="SFLDG01129">
    <property type="entry name" value="C1.5:_HAD__Beta-PGM__Phosphata"/>
    <property type="match status" value="1"/>
</dbReference>
<dbReference type="GO" id="GO:0008967">
    <property type="term" value="F:phosphoglycolate phosphatase activity"/>
    <property type="evidence" value="ECO:0007669"/>
    <property type="project" value="TreeGrafter"/>
</dbReference>
<dbReference type="Gene3D" id="1.10.150.240">
    <property type="entry name" value="Putative phosphatase, domain 2"/>
    <property type="match status" value="1"/>
</dbReference>
<dbReference type="GeneID" id="83058676"/>
<dbReference type="InterPro" id="IPR036412">
    <property type="entry name" value="HAD-like_sf"/>
</dbReference>
<accession>A0A1B2I7A8</accession>
<name>A0A1B2I7A8_9BACT</name>
<dbReference type="Proteomes" id="UP000093044">
    <property type="component" value="Chromosome"/>
</dbReference>
<dbReference type="AlphaFoldDB" id="A0A1B2I7A8"/>
<dbReference type="OrthoDB" id="9807630at2"/>
<dbReference type="InterPro" id="IPR006439">
    <property type="entry name" value="HAD-SF_hydro_IA"/>
</dbReference>
<sequence length="213" mass="23248">MTNETKAVIFDFDMTLADSSYAIHHCSNLLARKFGLKEISREVVLAGIGLPIEDCWRLYWGDFKDEWLSYYRNEFRGVEQTGIRLFPNTVAALEKLRGAGIKTGVVSNRRFASRVVESMNLTPYMDVIVGLEDVTNAKPDPEALFKAVGKLGVGAGEAVYVGDTDIDMQTAVAAVVRGVGMTTGNFDEEGLAAAGAWRVCSDLIEVPGLFGLK</sequence>
<dbReference type="SUPFAM" id="SSF56784">
    <property type="entry name" value="HAD-like"/>
    <property type="match status" value="1"/>
</dbReference>
<dbReference type="Pfam" id="PF13419">
    <property type="entry name" value="HAD_2"/>
    <property type="match status" value="1"/>
</dbReference>
<dbReference type="STRING" id="1197717.BED41_12560"/>
<organism evidence="1 2">
    <name type="scientific">Cloacibacillus porcorum</name>
    <dbReference type="NCBI Taxonomy" id="1197717"/>
    <lineage>
        <taxon>Bacteria</taxon>
        <taxon>Thermotogati</taxon>
        <taxon>Synergistota</taxon>
        <taxon>Synergistia</taxon>
        <taxon>Synergistales</taxon>
        <taxon>Synergistaceae</taxon>
        <taxon>Cloacibacillus</taxon>
    </lineage>
</organism>
<dbReference type="PANTHER" id="PTHR43434:SF1">
    <property type="entry name" value="PHOSPHOGLYCOLATE PHOSPHATASE"/>
    <property type="match status" value="1"/>
</dbReference>
<dbReference type="GO" id="GO:0006281">
    <property type="term" value="P:DNA repair"/>
    <property type="evidence" value="ECO:0007669"/>
    <property type="project" value="TreeGrafter"/>
</dbReference>
<dbReference type="EMBL" id="CP016757">
    <property type="protein sequence ID" value="ANZ45843.1"/>
    <property type="molecule type" value="Genomic_DNA"/>
</dbReference>
<dbReference type="RefSeq" id="WP_066746901.1">
    <property type="nucleotide sequence ID" value="NZ_CALCLR010000069.1"/>
</dbReference>
<dbReference type="InterPro" id="IPR041492">
    <property type="entry name" value="HAD_2"/>
</dbReference>
<evidence type="ECO:0000313" key="1">
    <source>
        <dbReference type="EMBL" id="ANZ45843.1"/>
    </source>
</evidence>
<dbReference type="InterPro" id="IPR023198">
    <property type="entry name" value="PGP-like_dom2"/>
</dbReference>
<gene>
    <name evidence="1" type="ORF">BED41_12560</name>
</gene>
<dbReference type="InterPro" id="IPR050155">
    <property type="entry name" value="HAD-like_hydrolase_sf"/>
</dbReference>
<dbReference type="KEGG" id="cpor:BED41_12560"/>
<reference evidence="1" key="1">
    <citation type="submission" date="2016-08" db="EMBL/GenBank/DDBJ databases">
        <title>Complete genome of Cloacibacillus porcorum.</title>
        <authorList>
            <person name="Looft T."/>
            <person name="Bayles D.O."/>
            <person name="Alt D.P."/>
        </authorList>
    </citation>
    <scope>NUCLEOTIDE SEQUENCE [LARGE SCALE GENOMIC DNA]</scope>
    <source>
        <strain evidence="1">CL-84</strain>
    </source>
</reference>
<dbReference type="PANTHER" id="PTHR43434">
    <property type="entry name" value="PHOSPHOGLYCOLATE PHOSPHATASE"/>
    <property type="match status" value="1"/>
</dbReference>